<dbReference type="HAMAP" id="MF_01363">
    <property type="entry name" value="Ribosomal_bL21"/>
    <property type="match status" value="1"/>
</dbReference>
<dbReference type="InterPro" id="IPR036164">
    <property type="entry name" value="bL21-like_sf"/>
</dbReference>
<evidence type="ECO:0000256" key="1">
    <source>
        <dbReference type="ARBA" id="ARBA00004474"/>
    </source>
</evidence>
<dbReference type="PANTHER" id="PTHR21349">
    <property type="entry name" value="50S RIBOSOMAL PROTEIN L21"/>
    <property type="match status" value="1"/>
</dbReference>
<dbReference type="InterPro" id="IPR028909">
    <property type="entry name" value="bL21-like"/>
</dbReference>
<evidence type="ECO:0000313" key="9">
    <source>
        <dbReference type="EMBL" id="AOM64594.1"/>
    </source>
</evidence>
<dbReference type="GO" id="GO:0003735">
    <property type="term" value="F:structural constituent of ribosome"/>
    <property type="evidence" value="ECO:0007669"/>
    <property type="project" value="InterPro"/>
</dbReference>
<gene>
    <name evidence="9" type="primary">rpl21</name>
    <name evidence="9" type="ORF">Riqu_115</name>
</gene>
<dbReference type="NCBIfam" id="TIGR00061">
    <property type="entry name" value="L21"/>
    <property type="match status" value="1"/>
</dbReference>
<name>A0A1C9C8A2_9FLOR</name>
<dbReference type="SUPFAM" id="SSF141091">
    <property type="entry name" value="L21p-like"/>
    <property type="match status" value="1"/>
</dbReference>
<dbReference type="InterPro" id="IPR001787">
    <property type="entry name" value="Ribosomal_bL21"/>
</dbReference>
<keyword evidence="4" id="KW-0699">rRNA-binding</keyword>
<evidence type="ECO:0000256" key="4">
    <source>
        <dbReference type="ARBA" id="ARBA00022730"/>
    </source>
</evidence>
<dbReference type="GO" id="GO:0019843">
    <property type="term" value="F:rRNA binding"/>
    <property type="evidence" value="ECO:0007669"/>
    <property type="project" value="UniProtKB-KW"/>
</dbReference>
<evidence type="ECO:0000256" key="5">
    <source>
        <dbReference type="ARBA" id="ARBA00022884"/>
    </source>
</evidence>
<keyword evidence="3 9" id="KW-0934">Plastid</keyword>
<keyword evidence="5" id="KW-0694">RNA-binding</keyword>
<dbReference type="GO" id="GO:0009536">
    <property type="term" value="C:plastid"/>
    <property type="evidence" value="ECO:0007669"/>
    <property type="project" value="UniProtKB-SubCell"/>
</dbReference>
<dbReference type="PROSITE" id="PS01169">
    <property type="entry name" value="RIBOSOMAL_L21"/>
    <property type="match status" value="1"/>
</dbReference>
<dbReference type="EMBL" id="KX284710">
    <property type="protein sequence ID" value="AOM64594.1"/>
    <property type="molecule type" value="Genomic_DNA"/>
</dbReference>
<reference evidence="9" key="1">
    <citation type="journal article" date="2016" name="BMC Biol.">
        <title>Parallel evolution of highly conserved plastid genome architecture in red seaweeds and seed plants.</title>
        <authorList>
            <person name="Lee J."/>
            <person name="Cho C.H."/>
            <person name="Park S.I."/>
            <person name="Choi J.W."/>
            <person name="Song H.S."/>
            <person name="West J.A."/>
            <person name="Bhattacharya D."/>
            <person name="Yoon H.S."/>
        </authorList>
    </citation>
    <scope>NUCLEOTIDE SEQUENCE</scope>
</reference>
<dbReference type="GO" id="GO:0006412">
    <property type="term" value="P:translation"/>
    <property type="evidence" value="ECO:0007669"/>
    <property type="project" value="InterPro"/>
</dbReference>
<organism evidence="9">
    <name type="scientific">Riquetophycus sp</name>
    <dbReference type="NCBI Taxonomy" id="1897556"/>
    <lineage>
        <taxon>Eukaryota</taxon>
        <taxon>Rhodophyta</taxon>
        <taxon>Florideophyceae</taxon>
        <taxon>Rhodymeniophycidae</taxon>
        <taxon>Peyssonneliales</taxon>
        <taxon>Peyssonneliaceae</taxon>
        <taxon>Riquetophycus</taxon>
    </lineage>
</organism>
<sequence>MVYAIIETSGKQIWIEPGKFYDVNYINGEPGDMVKLYRVLLFKNEEQITIGKPCINSIYVKAQILKHFKGKKITVFKMKSKKSSKVKQGHRQKLTRLLVKEIIKS</sequence>
<evidence type="ECO:0000256" key="3">
    <source>
        <dbReference type="ARBA" id="ARBA00022640"/>
    </source>
</evidence>
<evidence type="ECO:0000256" key="8">
    <source>
        <dbReference type="ARBA" id="ARBA00035397"/>
    </source>
</evidence>
<dbReference type="PANTHER" id="PTHR21349:SF7">
    <property type="entry name" value="LARGE RIBOSOMAL SUBUNIT PROTEIN BL21C"/>
    <property type="match status" value="1"/>
</dbReference>
<comment type="similarity">
    <text evidence="2">Belongs to the bacterial ribosomal protein bL21 family.</text>
</comment>
<accession>A0A1C9C8A2</accession>
<protein>
    <recommendedName>
        <fullName evidence="8">50S ribosomal protein L21, chloroplastic</fullName>
    </recommendedName>
</protein>
<evidence type="ECO:0000256" key="2">
    <source>
        <dbReference type="ARBA" id="ARBA00008563"/>
    </source>
</evidence>
<keyword evidence="6 9" id="KW-0689">Ribosomal protein</keyword>
<dbReference type="Pfam" id="PF00829">
    <property type="entry name" value="Ribosomal_L21p"/>
    <property type="match status" value="1"/>
</dbReference>
<dbReference type="AlphaFoldDB" id="A0A1C9C8A2"/>
<proteinExistence type="inferred from homology"/>
<dbReference type="GO" id="GO:0005762">
    <property type="term" value="C:mitochondrial large ribosomal subunit"/>
    <property type="evidence" value="ECO:0007669"/>
    <property type="project" value="TreeGrafter"/>
</dbReference>
<comment type="subcellular location">
    <subcellularLocation>
        <location evidence="1">Plastid</location>
    </subcellularLocation>
</comment>
<geneLocation type="plastid" evidence="9"/>
<keyword evidence="7" id="KW-0687">Ribonucleoprotein</keyword>
<evidence type="ECO:0000256" key="6">
    <source>
        <dbReference type="ARBA" id="ARBA00022980"/>
    </source>
</evidence>
<evidence type="ECO:0000256" key="7">
    <source>
        <dbReference type="ARBA" id="ARBA00023274"/>
    </source>
</evidence>
<dbReference type="InterPro" id="IPR018258">
    <property type="entry name" value="Ribosomal_bL21_CS"/>
</dbReference>